<feature type="domain" description="Endonuclease GajA/Old nuclease/RecF-like AAA" evidence="1">
    <location>
        <begin position="1"/>
        <end position="78"/>
    </location>
</feature>
<dbReference type="InterPro" id="IPR041685">
    <property type="entry name" value="AAA_GajA/Old/RecF-like"/>
</dbReference>
<sequence>MKLTKIEVKIFRSFFDPAAISISEGMNALVGPNNSGKSNLIRALRMALDPNYEFNPFEDVPNQRLFAYPRTTLTFQCSGDTAKERTLLKYLDEYEKSVLAGNSNTSASKGIVRLVVTYRGNQQTITRQEYFAARGGGDRRETRN</sequence>
<protein>
    <submittedName>
        <fullName evidence="2">AAA family ATPase</fullName>
    </submittedName>
</protein>
<dbReference type="PANTHER" id="PTHR43581">
    <property type="entry name" value="ATP/GTP PHOSPHATASE"/>
    <property type="match status" value="1"/>
</dbReference>
<proteinExistence type="predicted"/>
<dbReference type="InterPro" id="IPR051396">
    <property type="entry name" value="Bact_Antivir_Def_Nuclease"/>
</dbReference>
<dbReference type="SUPFAM" id="SSF52540">
    <property type="entry name" value="P-loop containing nucleoside triphosphate hydrolases"/>
    <property type="match status" value="1"/>
</dbReference>
<evidence type="ECO:0000313" key="3">
    <source>
        <dbReference type="Proteomes" id="UP001651690"/>
    </source>
</evidence>
<dbReference type="PANTHER" id="PTHR43581:SF4">
    <property type="entry name" value="ATP_GTP PHOSPHATASE"/>
    <property type="match status" value="1"/>
</dbReference>
<dbReference type="EMBL" id="JANDBD010000007">
    <property type="protein sequence ID" value="MCP9274051.1"/>
    <property type="molecule type" value="Genomic_DNA"/>
</dbReference>
<name>A0ABT1M4H2_9MYCO</name>
<dbReference type="RefSeq" id="WP_255061397.1">
    <property type="nucleotide sequence ID" value="NZ_JANDBD010000007.1"/>
</dbReference>
<organism evidence="2 3">
    <name type="scientific">Mycolicibacterium arenosum</name>
    <dbReference type="NCBI Taxonomy" id="2952157"/>
    <lineage>
        <taxon>Bacteria</taxon>
        <taxon>Bacillati</taxon>
        <taxon>Actinomycetota</taxon>
        <taxon>Actinomycetes</taxon>
        <taxon>Mycobacteriales</taxon>
        <taxon>Mycobacteriaceae</taxon>
        <taxon>Mycolicibacterium</taxon>
    </lineage>
</organism>
<dbReference type="Gene3D" id="3.40.50.300">
    <property type="entry name" value="P-loop containing nucleotide triphosphate hydrolases"/>
    <property type="match status" value="1"/>
</dbReference>
<evidence type="ECO:0000259" key="1">
    <source>
        <dbReference type="Pfam" id="PF13175"/>
    </source>
</evidence>
<accession>A0ABT1M4H2</accession>
<keyword evidence="3" id="KW-1185">Reference proteome</keyword>
<dbReference type="InterPro" id="IPR027417">
    <property type="entry name" value="P-loop_NTPase"/>
</dbReference>
<evidence type="ECO:0000313" key="2">
    <source>
        <dbReference type="EMBL" id="MCP9274051.1"/>
    </source>
</evidence>
<dbReference type="Proteomes" id="UP001651690">
    <property type="component" value="Unassembled WGS sequence"/>
</dbReference>
<gene>
    <name evidence="2" type="ORF">NM203_17830</name>
</gene>
<dbReference type="Pfam" id="PF13175">
    <property type="entry name" value="AAA_15"/>
    <property type="match status" value="1"/>
</dbReference>
<comment type="caution">
    <text evidence="2">The sequence shown here is derived from an EMBL/GenBank/DDBJ whole genome shotgun (WGS) entry which is preliminary data.</text>
</comment>
<reference evidence="2 3" key="1">
    <citation type="submission" date="2022-06" db="EMBL/GenBank/DDBJ databases">
        <title>Mycolicibacterium sp. CAU 1645 isolated from seawater.</title>
        <authorList>
            <person name="Kim W."/>
        </authorList>
    </citation>
    <scope>NUCLEOTIDE SEQUENCE [LARGE SCALE GENOMIC DNA]</scope>
    <source>
        <strain evidence="2 3">CAU 1645</strain>
    </source>
</reference>